<keyword evidence="3" id="KW-1185">Reference proteome</keyword>
<keyword evidence="1" id="KW-1133">Transmembrane helix</keyword>
<feature type="transmembrane region" description="Helical" evidence="1">
    <location>
        <begin position="55"/>
        <end position="83"/>
    </location>
</feature>
<keyword evidence="1" id="KW-0472">Membrane</keyword>
<evidence type="ECO:0000313" key="3">
    <source>
        <dbReference type="Proteomes" id="UP001162135"/>
    </source>
</evidence>
<evidence type="ECO:0008006" key="4">
    <source>
        <dbReference type="Google" id="ProtNLM"/>
    </source>
</evidence>
<accession>A0ABT6I5L2</accession>
<proteinExistence type="predicted"/>
<dbReference type="RefSeq" id="WP_110716573.1">
    <property type="nucleotide sequence ID" value="NZ_PGFS01000001.1"/>
</dbReference>
<keyword evidence="1" id="KW-0812">Transmembrane</keyword>
<gene>
    <name evidence="2" type="ORF">CUR86_11290</name>
</gene>
<protein>
    <recommendedName>
        <fullName evidence="4">GGDEF domain-containing protein</fullName>
    </recommendedName>
</protein>
<reference evidence="2" key="1">
    <citation type="journal article" date="2015" name="Antonie Van Leeuwenhoek">
        <title>Comparative 16S rRNA signatures and multilocus sequence analysis for the genus Salinicola and description of Salinicola acroporae sp. nov., isolated from coral Acropora digitifera.</title>
        <authorList>
            <person name="Lepcha R.T."/>
            <person name="Poddar A."/>
            <person name="Schumann P."/>
            <person name="Das S.K."/>
        </authorList>
    </citation>
    <scope>NUCLEOTIDE SEQUENCE</scope>
    <source>
        <strain evidence="2">S4-41</strain>
    </source>
</reference>
<reference evidence="2" key="2">
    <citation type="submission" date="2017-11" db="EMBL/GenBank/DDBJ databases">
        <authorList>
            <person name="Das S.K."/>
        </authorList>
    </citation>
    <scope>NUCLEOTIDE SEQUENCE</scope>
    <source>
        <strain evidence="2">S4-41</strain>
    </source>
</reference>
<name>A0ABT6I5L2_9GAMM</name>
<comment type="caution">
    <text evidence="2">The sequence shown here is derived from an EMBL/GenBank/DDBJ whole genome shotgun (WGS) entry which is preliminary data.</text>
</comment>
<organism evidence="2 3">
    <name type="scientific">Salinicola acroporae</name>
    <dbReference type="NCBI Taxonomy" id="1541440"/>
    <lineage>
        <taxon>Bacteria</taxon>
        <taxon>Pseudomonadati</taxon>
        <taxon>Pseudomonadota</taxon>
        <taxon>Gammaproteobacteria</taxon>
        <taxon>Oceanospirillales</taxon>
        <taxon>Halomonadaceae</taxon>
        <taxon>Salinicola</taxon>
    </lineage>
</organism>
<evidence type="ECO:0000256" key="1">
    <source>
        <dbReference type="SAM" id="Phobius"/>
    </source>
</evidence>
<dbReference type="Proteomes" id="UP001162135">
    <property type="component" value="Unassembled WGS sequence"/>
</dbReference>
<evidence type="ECO:0000313" key="2">
    <source>
        <dbReference type="EMBL" id="MDH4572980.1"/>
    </source>
</evidence>
<sequence>MQSKYKSLGSRILLSLLLLLALLTGWLAEDAIRVVAWGSSIAFAMLTIGPSRLSRWVPAAIVVSSIALLATLQPSSYIWLWILPLCLLRMPGKPGLAFSGLIYVLSLVHIGWTTPLPTAVVADLSLAIAWLLCLERQTSPAAISAHATSSWLLPVAQLDGDIQRELKRAKREALQAEVVVFGCARSTAADMATLSRRLQDTLALYERAYRLNDYGIAVILVAPDPESARQRRQQLRHAIAPHKEVWSTPLTEIGDRFASYHGKRSAAVPEVQPWH</sequence>
<dbReference type="EMBL" id="PGFS01000001">
    <property type="protein sequence ID" value="MDH4572980.1"/>
    <property type="molecule type" value="Genomic_DNA"/>
</dbReference>